<gene>
    <name evidence="2" type="ORF">NDR86_00195</name>
</gene>
<keyword evidence="1" id="KW-0732">Signal</keyword>
<protein>
    <recommendedName>
        <fullName evidence="4">Secreted protein</fullName>
    </recommendedName>
</protein>
<dbReference type="InterPro" id="IPR006311">
    <property type="entry name" value="TAT_signal"/>
</dbReference>
<dbReference type="PROSITE" id="PS51318">
    <property type="entry name" value="TAT"/>
    <property type="match status" value="1"/>
</dbReference>
<organism evidence="2 3">
    <name type="scientific">Nocardia pulmonis</name>
    <dbReference type="NCBI Taxonomy" id="2951408"/>
    <lineage>
        <taxon>Bacteria</taxon>
        <taxon>Bacillati</taxon>
        <taxon>Actinomycetota</taxon>
        <taxon>Actinomycetes</taxon>
        <taxon>Mycobacteriales</taxon>
        <taxon>Nocardiaceae</taxon>
        <taxon>Nocardia</taxon>
    </lineage>
</organism>
<evidence type="ECO:0008006" key="4">
    <source>
        <dbReference type="Google" id="ProtNLM"/>
    </source>
</evidence>
<feature type="signal peptide" evidence="1">
    <location>
        <begin position="1"/>
        <end position="30"/>
    </location>
</feature>
<evidence type="ECO:0000313" key="2">
    <source>
        <dbReference type="EMBL" id="MCM6771886.1"/>
    </source>
</evidence>
<name>A0A9X2E5B4_9NOCA</name>
<comment type="caution">
    <text evidence="2">The sequence shown here is derived from an EMBL/GenBank/DDBJ whole genome shotgun (WGS) entry which is preliminary data.</text>
</comment>
<dbReference type="Proteomes" id="UP001139157">
    <property type="component" value="Unassembled WGS sequence"/>
</dbReference>
<feature type="chain" id="PRO_5040897337" description="Secreted protein" evidence="1">
    <location>
        <begin position="31"/>
        <end position="121"/>
    </location>
</feature>
<keyword evidence="3" id="KW-1185">Reference proteome</keyword>
<reference evidence="2" key="1">
    <citation type="submission" date="2022-06" db="EMBL/GenBank/DDBJ databases">
        <title>Novel species in genus nocardia.</title>
        <authorList>
            <person name="Li F."/>
        </authorList>
    </citation>
    <scope>NUCLEOTIDE SEQUENCE</scope>
    <source>
        <strain evidence="2">CDC141</strain>
    </source>
</reference>
<evidence type="ECO:0000256" key="1">
    <source>
        <dbReference type="SAM" id="SignalP"/>
    </source>
</evidence>
<dbReference type="EMBL" id="JAMRXG010000001">
    <property type="protein sequence ID" value="MCM6771886.1"/>
    <property type="molecule type" value="Genomic_DNA"/>
</dbReference>
<dbReference type="RefSeq" id="WP_251908769.1">
    <property type="nucleotide sequence ID" value="NZ_JAMRXG010000001.1"/>
</dbReference>
<proteinExistence type="predicted"/>
<sequence length="121" mass="13101">MKSTVRRRMLVGASSLGVAAAALAPSGAYAQAAPSSTPEPLAAARFEVANDRTPLPPCVDVRHSTDWRQNKLDVRNNCSYGVNWFVDKEGPNLDCRHTPAGGRDRVTWGIQDAYHGTYKCG</sequence>
<evidence type="ECO:0000313" key="3">
    <source>
        <dbReference type="Proteomes" id="UP001139157"/>
    </source>
</evidence>
<dbReference type="AlphaFoldDB" id="A0A9X2E5B4"/>
<accession>A0A9X2E5B4</accession>